<dbReference type="AlphaFoldDB" id="A0A518HPJ0"/>
<name>A0A518HPJ0_9BACT</name>
<proteinExistence type="predicted"/>
<sequence>MIYLRVFFHNATQPGEPNPMIRTHQSSQHAEPLDTHQKALEVNLDPRRYGTFAEIGAGQEVVRWFFRVGGGAGTIAKSMSAYDMKVSDAIYGRASRYVCRERLQAMLDYEHTLNLDRLREVRGETTAFFTFADTVSARNYHGTNACHGWMGIKFQAHPQDEDSQIIIHVRMLDDEAALQQEALGIVGVNLVHGAFALHHEPELLVASLLDGLSTSRIEIDMIEFSGIAFRHVDNRLMSLKLVELGLSGAAMFAASGEVLQPSEFFYRKAILVERGSFRPVCNVNLDMLQSAREQFSKHPNVVGKEVVSVMELTMNNLKAAGEINLSDFLARADVMATCGMPVLISDYFQYYRLAAYLSRYTKEKIAITMGAGSLLELFDEQYYTGLQGGILESFGRMFKNGLQVYCYPMLDPERGELTTSENLDINPQLRQLFGYLCDRGGIIDVQDYDPACLHVRSRDVLQKIKSGDPEWESMVPESVAEVIKRKCYFDYQPADAFEDAVR</sequence>
<evidence type="ECO:0000313" key="2">
    <source>
        <dbReference type="EMBL" id="QDV42697.1"/>
    </source>
</evidence>
<dbReference type="SUPFAM" id="SSF52374">
    <property type="entry name" value="Nucleotidylyl transferase"/>
    <property type="match status" value="1"/>
</dbReference>
<dbReference type="Proteomes" id="UP000319004">
    <property type="component" value="Chromosome"/>
</dbReference>
<dbReference type="EMBL" id="CP037423">
    <property type="protein sequence ID" value="QDV42697.1"/>
    <property type="molecule type" value="Genomic_DNA"/>
</dbReference>
<evidence type="ECO:0000313" key="3">
    <source>
        <dbReference type="Proteomes" id="UP000319004"/>
    </source>
</evidence>
<evidence type="ECO:0008006" key="4">
    <source>
        <dbReference type="Google" id="ProtNLM"/>
    </source>
</evidence>
<dbReference type="Gene3D" id="3.40.50.620">
    <property type="entry name" value="HUPs"/>
    <property type="match status" value="1"/>
</dbReference>
<organism evidence="2 3">
    <name type="scientific">Stieleria neptunia</name>
    <dbReference type="NCBI Taxonomy" id="2527979"/>
    <lineage>
        <taxon>Bacteria</taxon>
        <taxon>Pseudomonadati</taxon>
        <taxon>Planctomycetota</taxon>
        <taxon>Planctomycetia</taxon>
        <taxon>Pirellulales</taxon>
        <taxon>Pirellulaceae</taxon>
        <taxon>Stieleria</taxon>
    </lineage>
</organism>
<feature type="region of interest" description="Disordered" evidence="1">
    <location>
        <begin position="14"/>
        <end position="33"/>
    </location>
</feature>
<protein>
    <recommendedName>
        <fullName evidence="4">Nicotinate-nucleotide adenylyltransferase</fullName>
    </recommendedName>
</protein>
<evidence type="ECO:0000256" key="1">
    <source>
        <dbReference type="SAM" id="MobiDB-lite"/>
    </source>
</evidence>
<keyword evidence="3" id="KW-1185">Reference proteome</keyword>
<gene>
    <name evidence="2" type="ORF">Enr13x_25470</name>
</gene>
<accession>A0A518HPJ0</accession>
<reference evidence="2 3" key="1">
    <citation type="submission" date="2019-03" db="EMBL/GenBank/DDBJ databases">
        <title>Deep-cultivation of Planctomycetes and their phenomic and genomic characterization uncovers novel biology.</title>
        <authorList>
            <person name="Wiegand S."/>
            <person name="Jogler M."/>
            <person name="Boedeker C."/>
            <person name="Pinto D."/>
            <person name="Vollmers J."/>
            <person name="Rivas-Marin E."/>
            <person name="Kohn T."/>
            <person name="Peeters S.H."/>
            <person name="Heuer A."/>
            <person name="Rast P."/>
            <person name="Oberbeckmann S."/>
            <person name="Bunk B."/>
            <person name="Jeske O."/>
            <person name="Meyerdierks A."/>
            <person name="Storesund J.E."/>
            <person name="Kallscheuer N."/>
            <person name="Luecker S."/>
            <person name="Lage O.M."/>
            <person name="Pohl T."/>
            <person name="Merkel B.J."/>
            <person name="Hornburger P."/>
            <person name="Mueller R.-W."/>
            <person name="Bruemmer F."/>
            <person name="Labrenz M."/>
            <person name="Spormann A.M."/>
            <person name="Op den Camp H."/>
            <person name="Overmann J."/>
            <person name="Amann R."/>
            <person name="Jetten M.S.M."/>
            <person name="Mascher T."/>
            <person name="Medema M.H."/>
            <person name="Devos D.P."/>
            <person name="Kaster A.-K."/>
            <person name="Ovreas L."/>
            <person name="Rohde M."/>
            <person name="Galperin M.Y."/>
            <person name="Jogler C."/>
        </authorList>
    </citation>
    <scope>NUCLEOTIDE SEQUENCE [LARGE SCALE GENOMIC DNA]</scope>
    <source>
        <strain evidence="2 3">Enr13</strain>
    </source>
</reference>
<dbReference type="InterPro" id="IPR014729">
    <property type="entry name" value="Rossmann-like_a/b/a_fold"/>
</dbReference>
<dbReference type="KEGG" id="snep:Enr13x_25470"/>